<dbReference type="Gene3D" id="3.90.79.10">
    <property type="entry name" value="Nucleoside Triphosphate Pyrophosphohydrolase"/>
    <property type="match status" value="1"/>
</dbReference>
<proteinExistence type="inferred from homology"/>
<dbReference type="InterPro" id="IPR003562">
    <property type="entry name" value="Mutator_MutX_prot"/>
</dbReference>
<accession>A0A1G5RX74</accession>
<dbReference type="RefSeq" id="WP_028246890.1">
    <property type="nucleotide sequence ID" value="NZ_FMWK01000005.1"/>
</dbReference>
<dbReference type="PRINTS" id="PR01402">
    <property type="entry name" value="MUTATORMUTX"/>
</dbReference>
<dbReference type="InterPro" id="IPR000086">
    <property type="entry name" value="NUDIX_hydrolase_dom"/>
</dbReference>
<dbReference type="PROSITE" id="PS51462">
    <property type="entry name" value="NUDIX"/>
    <property type="match status" value="1"/>
</dbReference>
<evidence type="ECO:0000256" key="5">
    <source>
        <dbReference type="ARBA" id="ARBA00022842"/>
    </source>
</evidence>
<dbReference type="EMBL" id="FMWK01000005">
    <property type="protein sequence ID" value="SCZ78517.1"/>
    <property type="molecule type" value="Genomic_DNA"/>
</dbReference>
<dbReference type="PANTHER" id="PTHR43758">
    <property type="entry name" value="7,8-DIHYDRO-8-OXOGUANINE TRIPHOSPHATASE"/>
    <property type="match status" value="1"/>
</dbReference>
<gene>
    <name evidence="7" type="ORF">SAMN02910350_01328</name>
</gene>
<dbReference type="PANTHER" id="PTHR43758:SF2">
    <property type="entry name" value="OXIDIZED PURINE NUCLEOSIDE TRIPHOSPHATE HYDROLASE"/>
    <property type="match status" value="1"/>
</dbReference>
<keyword evidence="5" id="KW-0460">Magnesium</keyword>
<name>A0A1G5RX74_PSEXY</name>
<dbReference type="Pfam" id="PF00293">
    <property type="entry name" value="NUDIX"/>
    <property type="match status" value="1"/>
</dbReference>
<evidence type="ECO:0000313" key="8">
    <source>
        <dbReference type="Proteomes" id="UP000199428"/>
    </source>
</evidence>
<evidence type="ECO:0000256" key="2">
    <source>
        <dbReference type="ARBA" id="ARBA00005582"/>
    </source>
</evidence>
<sequence length="152" mass="17552">MTLTTLCYLIKDNKYLMLHRTKKEHDINSGKYIGVGGHIEEGESPLECIKREVKEETGLTLNSAKMRGHITFVMGDETEYAHLFTSDDFTGTITDSCDEGELTWVDIDKVMDLNLWEGDRTFLKLLANRQDYFSLKLVYDKEDNLIETVMEE</sequence>
<evidence type="ECO:0000259" key="6">
    <source>
        <dbReference type="PROSITE" id="PS51462"/>
    </source>
</evidence>
<dbReference type="GO" id="GO:0006281">
    <property type="term" value="P:DNA repair"/>
    <property type="evidence" value="ECO:0007669"/>
    <property type="project" value="InterPro"/>
</dbReference>
<dbReference type="Proteomes" id="UP000199428">
    <property type="component" value="Unassembled WGS sequence"/>
</dbReference>
<dbReference type="GO" id="GO:0046872">
    <property type="term" value="F:metal ion binding"/>
    <property type="evidence" value="ECO:0007669"/>
    <property type="project" value="UniProtKB-KW"/>
</dbReference>
<dbReference type="SUPFAM" id="SSF55811">
    <property type="entry name" value="Nudix"/>
    <property type="match status" value="1"/>
</dbReference>
<dbReference type="InterPro" id="IPR015797">
    <property type="entry name" value="NUDIX_hydrolase-like_dom_sf"/>
</dbReference>
<organism evidence="7 8">
    <name type="scientific">Pseudobutyrivibrio xylanivorans</name>
    <dbReference type="NCBI Taxonomy" id="185007"/>
    <lineage>
        <taxon>Bacteria</taxon>
        <taxon>Bacillati</taxon>
        <taxon>Bacillota</taxon>
        <taxon>Clostridia</taxon>
        <taxon>Lachnospirales</taxon>
        <taxon>Lachnospiraceae</taxon>
        <taxon>Pseudobutyrivibrio</taxon>
    </lineage>
</organism>
<dbReference type="GO" id="GO:0008413">
    <property type="term" value="F:8-oxo-7,8-dihydroguanosine triphosphate pyrophosphatase activity"/>
    <property type="evidence" value="ECO:0007669"/>
    <property type="project" value="InterPro"/>
</dbReference>
<comment type="cofactor">
    <cofactor evidence="1">
        <name>Mg(2+)</name>
        <dbReference type="ChEBI" id="CHEBI:18420"/>
    </cofactor>
</comment>
<evidence type="ECO:0000256" key="3">
    <source>
        <dbReference type="ARBA" id="ARBA00022723"/>
    </source>
</evidence>
<dbReference type="InterPro" id="IPR020084">
    <property type="entry name" value="NUDIX_hydrolase_CS"/>
</dbReference>
<dbReference type="CDD" id="cd18886">
    <property type="entry name" value="NUDIX_MutT_Nudt1"/>
    <property type="match status" value="1"/>
</dbReference>
<evidence type="ECO:0000256" key="4">
    <source>
        <dbReference type="ARBA" id="ARBA00022801"/>
    </source>
</evidence>
<dbReference type="GO" id="GO:0005737">
    <property type="term" value="C:cytoplasm"/>
    <property type="evidence" value="ECO:0007669"/>
    <property type="project" value="TreeGrafter"/>
</dbReference>
<reference evidence="7 8" key="1">
    <citation type="submission" date="2016-10" db="EMBL/GenBank/DDBJ databases">
        <authorList>
            <person name="de Groot N.N."/>
        </authorList>
    </citation>
    <scope>NUCLEOTIDE SEQUENCE [LARGE SCALE GENOMIC DNA]</scope>
    <source>
        <strain evidence="7 8">DSM 10317</strain>
    </source>
</reference>
<keyword evidence="4" id="KW-0378">Hydrolase</keyword>
<protein>
    <submittedName>
        <fullName evidence="7">8-oxo-dGTP diphosphatase</fullName>
    </submittedName>
</protein>
<dbReference type="AlphaFoldDB" id="A0A1G5RX74"/>
<dbReference type="PROSITE" id="PS00893">
    <property type="entry name" value="NUDIX_BOX"/>
    <property type="match status" value="1"/>
</dbReference>
<keyword evidence="3" id="KW-0479">Metal-binding</keyword>
<evidence type="ECO:0000256" key="1">
    <source>
        <dbReference type="ARBA" id="ARBA00001946"/>
    </source>
</evidence>
<comment type="similarity">
    <text evidence="2">Belongs to the Nudix hydrolase family.</text>
</comment>
<feature type="domain" description="Nudix hydrolase" evidence="6">
    <location>
        <begin position="1"/>
        <end position="128"/>
    </location>
</feature>
<evidence type="ECO:0000313" key="7">
    <source>
        <dbReference type="EMBL" id="SCZ78517.1"/>
    </source>
</evidence>